<dbReference type="GO" id="GO:0005886">
    <property type="term" value="C:plasma membrane"/>
    <property type="evidence" value="ECO:0007669"/>
    <property type="project" value="UniProtKB-SubCell"/>
</dbReference>
<dbReference type="PROSITE" id="PS00216">
    <property type="entry name" value="SUGAR_TRANSPORT_1"/>
    <property type="match status" value="1"/>
</dbReference>
<dbReference type="AlphaFoldDB" id="A0A431TH41"/>
<keyword evidence="4" id="KW-1003">Cell membrane</keyword>
<feature type="transmembrane region" description="Helical" evidence="8">
    <location>
        <begin position="12"/>
        <end position="32"/>
    </location>
</feature>
<dbReference type="InterPro" id="IPR004812">
    <property type="entry name" value="Efflux_drug-R_Bcr/CmlA"/>
</dbReference>
<dbReference type="GO" id="GO:0042910">
    <property type="term" value="F:xenobiotic transmembrane transporter activity"/>
    <property type="evidence" value="ECO:0007669"/>
    <property type="project" value="InterPro"/>
</dbReference>
<keyword evidence="7 8" id="KW-0472">Membrane</keyword>
<dbReference type="SUPFAM" id="SSF103473">
    <property type="entry name" value="MFS general substrate transporter"/>
    <property type="match status" value="1"/>
</dbReference>
<keyword evidence="6 8" id="KW-1133">Transmembrane helix</keyword>
<evidence type="ECO:0000256" key="1">
    <source>
        <dbReference type="ARBA" id="ARBA00004651"/>
    </source>
</evidence>
<dbReference type="GO" id="GO:0015385">
    <property type="term" value="F:sodium:proton antiporter activity"/>
    <property type="evidence" value="ECO:0007669"/>
    <property type="project" value="TreeGrafter"/>
</dbReference>
<feature type="transmembrane region" description="Helical" evidence="8">
    <location>
        <begin position="310"/>
        <end position="333"/>
    </location>
</feature>
<feature type="transmembrane region" description="Helical" evidence="8">
    <location>
        <begin position="250"/>
        <end position="272"/>
    </location>
</feature>
<comment type="caution">
    <text evidence="10">The sequence shown here is derived from an EMBL/GenBank/DDBJ whole genome shotgun (WGS) entry which is preliminary data.</text>
</comment>
<comment type="similarity">
    <text evidence="2 8">Belongs to the major facilitator superfamily. Bcr/CmlA family.</text>
</comment>
<evidence type="ECO:0000256" key="5">
    <source>
        <dbReference type="ARBA" id="ARBA00022692"/>
    </source>
</evidence>
<feature type="transmembrane region" description="Helical" evidence="8">
    <location>
        <begin position="165"/>
        <end position="185"/>
    </location>
</feature>
<feature type="transmembrane region" description="Helical" evidence="8">
    <location>
        <begin position="77"/>
        <end position="96"/>
    </location>
</feature>
<keyword evidence="5 8" id="KW-0812">Transmembrane</keyword>
<dbReference type="RefSeq" id="WP_126472367.1">
    <property type="nucleotide sequence ID" value="NZ_RXOE01000006.1"/>
</dbReference>
<feature type="transmembrane region" description="Helical" evidence="8">
    <location>
        <begin position="135"/>
        <end position="153"/>
    </location>
</feature>
<keyword evidence="3 8" id="KW-0813">Transport</keyword>
<proteinExistence type="inferred from homology"/>
<dbReference type="EMBL" id="RXOE01000006">
    <property type="protein sequence ID" value="RTQ32394.1"/>
    <property type="molecule type" value="Genomic_DNA"/>
</dbReference>
<feature type="domain" description="Major facilitator superfamily (MFS) profile" evidence="9">
    <location>
        <begin position="8"/>
        <end position="393"/>
    </location>
</feature>
<dbReference type="InterPro" id="IPR020846">
    <property type="entry name" value="MFS_dom"/>
</dbReference>
<dbReference type="NCBIfam" id="TIGR00710">
    <property type="entry name" value="efflux_Bcr_CflA"/>
    <property type="match status" value="1"/>
</dbReference>
<evidence type="ECO:0000313" key="10">
    <source>
        <dbReference type="EMBL" id="RTQ32394.1"/>
    </source>
</evidence>
<dbReference type="PANTHER" id="PTHR23502:SF132">
    <property type="entry name" value="POLYAMINE TRANSPORTER 2-RELATED"/>
    <property type="match status" value="1"/>
</dbReference>
<evidence type="ECO:0000256" key="3">
    <source>
        <dbReference type="ARBA" id="ARBA00022448"/>
    </source>
</evidence>
<dbReference type="Pfam" id="PF07690">
    <property type="entry name" value="MFS_1"/>
    <property type="match status" value="1"/>
</dbReference>
<evidence type="ECO:0000256" key="2">
    <source>
        <dbReference type="ARBA" id="ARBA00006236"/>
    </source>
</evidence>
<dbReference type="PANTHER" id="PTHR23502">
    <property type="entry name" value="MAJOR FACILITATOR SUPERFAMILY"/>
    <property type="match status" value="1"/>
</dbReference>
<feature type="transmembrane region" description="Helical" evidence="8">
    <location>
        <begin position="345"/>
        <end position="365"/>
    </location>
</feature>
<protein>
    <recommendedName>
        <fullName evidence="8">Bcr/CflA family efflux transporter</fullName>
    </recommendedName>
</protein>
<gene>
    <name evidence="10" type="ORF">EJP69_20810</name>
</gene>
<dbReference type="PROSITE" id="PS50850">
    <property type="entry name" value="MFS"/>
    <property type="match status" value="1"/>
</dbReference>
<keyword evidence="11" id="KW-1185">Reference proteome</keyword>
<evidence type="ECO:0000313" key="11">
    <source>
        <dbReference type="Proteomes" id="UP000267418"/>
    </source>
</evidence>
<dbReference type="Gene3D" id="1.20.1720.10">
    <property type="entry name" value="Multidrug resistance protein D"/>
    <property type="match status" value="1"/>
</dbReference>
<reference evidence="10 11" key="1">
    <citation type="submission" date="2018-12" db="EMBL/GenBank/DDBJ databases">
        <title>The genome of Variovorax gossypii DSM 100435.</title>
        <authorList>
            <person name="Gao J."/>
            <person name="Sun J."/>
        </authorList>
    </citation>
    <scope>NUCLEOTIDE SEQUENCE [LARGE SCALE GENOMIC DNA]</scope>
    <source>
        <strain evidence="10 11">DSM 100435</strain>
    </source>
</reference>
<feature type="transmembrane region" description="Helical" evidence="8">
    <location>
        <begin position="284"/>
        <end position="304"/>
    </location>
</feature>
<dbReference type="Proteomes" id="UP000267418">
    <property type="component" value="Unassembled WGS sequence"/>
</dbReference>
<feature type="transmembrane region" description="Helical" evidence="8">
    <location>
        <begin position="371"/>
        <end position="389"/>
    </location>
</feature>
<dbReference type="GO" id="GO:1990961">
    <property type="term" value="P:xenobiotic detoxification by transmembrane export across the plasma membrane"/>
    <property type="evidence" value="ECO:0007669"/>
    <property type="project" value="InterPro"/>
</dbReference>
<feature type="transmembrane region" description="Helical" evidence="8">
    <location>
        <begin position="215"/>
        <end position="238"/>
    </location>
</feature>
<dbReference type="InterPro" id="IPR036259">
    <property type="entry name" value="MFS_trans_sf"/>
</dbReference>
<dbReference type="OrthoDB" id="9814303at2"/>
<evidence type="ECO:0000259" key="9">
    <source>
        <dbReference type="PROSITE" id="PS50850"/>
    </source>
</evidence>
<keyword evidence="8" id="KW-0997">Cell inner membrane</keyword>
<name>A0A431TH41_9BURK</name>
<evidence type="ECO:0000256" key="4">
    <source>
        <dbReference type="ARBA" id="ARBA00022475"/>
    </source>
</evidence>
<feature type="transmembrane region" description="Helical" evidence="8">
    <location>
        <begin position="44"/>
        <end position="65"/>
    </location>
</feature>
<organism evidence="10 11">
    <name type="scientific">Variovorax gossypii</name>
    <dbReference type="NCBI Taxonomy" id="1679495"/>
    <lineage>
        <taxon>Bacteria</taxon>
        <taxon>Pseudomonadati</taxon>
        <taxon>Pseudomonadota</taxon>
        <taxon>Betaproteobacteria</taxon>
        <taxon>Burkholderiales</taxon>
        <taxon>Comamonadaceae</taxon>
        <taxon>Variovorax</taxon>
    </lineage>
</organism>
<accession>A0A431TH41</accession>
<evidence type="ECO:0000256" key="7">
    <source>
        <dbReference type="ARBA" id="ARBA00023136"/>
    </source>
</evidence>
<evidence type="ECO:0000256" key="8">
    <source>
        <dbReference type="RuleBase" id="RU365088"/>
    </source>
</evidence>
<dbReference type="InterPro" id="IPR011701">
    <property type="entry name" value="MFS"/>
</dbReference>
<feature type="transmembrane region" description="Helical" evidence="8">
    <location>
        <begin position="102"/>
        <end position="123"/>
    </location>
</feature>
<comment type="subcellular location">
    <subcellularLocation>
        <location evidence="8">Cell inner membrane</location>
        <topology evidence="8">Multi-pass membrane protein</topology>
    </subcellularLocation>
    <subcellularLocation>
        <location evidence="1">Cell membrane</location>
        <topology evidence="1">Multi-pass membrane protein</topology>
    </subcellularLocation>
</comment>
<sequence length="403" mass="41295">MSSSNAQLSRYAIVLGLLTAIGPSAIDMYLPALPAIGHALGADAHAVQASLMAFFIATGAGQLVAGPLSDMFGRKRPMYVGLAVFVAASIGCALAPSIGVLIAFRFLQGLGACACMVTPRAVVRDLHTGTEAARLMSLLILVYSVSPILAPLVGSFVAEAASWRAVFWVIGALAVLAAAMVAVLLPETRPPAALAQSSFRGAMAAYGVLLRDRRFLAVAFMASLTLSGFFVYVANSSFVMSAHYGISPRMYAVLFALNAVSMIAASQANGWLATRFGIRRVLRTAVVAHAAVTGLLLVLTLAGVDRLGVLVGLLVVVYGLNGVIVPSAFVVAMEGHAARAGTASALLGTLNFAGGAMMVALVSPFANGTPLPMVAGIACCSAIVLMLALRALRPAHATAPVSA</sequence>
<evidence type="ECO:0000256" key="6">
    <source>
        <dbReference type="ARBA" id="ARBA00022989"/>
    </source>
</evidence>
<dbReference type="CDD" id="cd17320">
    <property type="entry name" value="MFS_MdfA_MDR_like"/>
    <property type="match status" value="1"/>
</dbReference>
<dbReference type="InterPro" id="IPR005829">
    <property type="entry name" value="Sugar_transporter_CS"/>
</dbReference>